<dbReference type="AlphaFoldDB" id="A0AA36IKF8"/>
<dbReference type="Proteomes" id="UP001178507">
    <property type="component" value="Unassembled WGS sequence"/>
</dbReference>
<gene>
    <name evidence="1" type="ORF">EVOR1521_LOCUS14802</name>
</gene>
<sequence length="586" mass="66113">MTTDLFRDLESMKPLTIEEGGRQDPFDNRKLQSMMEALKEGDSTTDQYIAGGNVAWVSWSWSSTASVPVYKSSVKWIMHTTYKKPQPINLVVAVDDLFMDQKNGQMKRISPEEDHHAFILATARDLQQDKFQEAGAVAEWRRAWLSSTIDCRFKPGLNLFWEAAKQREDVGTSYETMYYSPVQRIFQIVSFKLNHESASKTKLTTKKLFEILSANLTVTSGEAVTQSFLEVLMALWNSLLSDTSFREEVLLSEELFGKRSPIKSIYVLRDLATACKKQPPCVKWVFDALMDAALNKIFKQGELNPQALAGKNTRGLFHMWAWKYVLKDEILDMLLAHKSLPCEDAKRIREKLSTQETWRKAMAGGLLFSRETLDNIPDNELDPSILTAIGDSSVAHDIVMIWTWRRGKSVKVVANKSWLGALQPASQEAAEFLADLIYTKKYDEKVKSVLHTNFDVNALLEREVLKPIWDKLTKKADNTAAATQAESADEGALDDAALVKAAIRLSEPNEAKATEAVHAVEALKTEDKEFLLETETTAEDLVNSLLQVAVADQEIDKLILALSKVEFLKTRSQEGSQLFIWDVEQA</sequence>
<reference evidence="1" key="1">
    <citation type="submission" date="2023-08" db="EMBL/GenBank/DDBJ databases">
        <authorList>
            <person name="Chen Y."/>
            <person name="Shah S."/>
            <person name="Dougan E. K."/>
            <person name="Thang M."/>
            <person name="Chan C."/>
        </authorList>
    </citation>
    <scope>NUCLEOTIDE SEQUENCE</scope>
</reference>
<proteinExistence type="predicted"/>
<accession>A0AA36IKF8</accession>
<dbReference type="EMBL" id="CAUJNA010001808">
    <property type="protein sequence ID" value="CAJ1389109.1"/>
    <property type="molecule type" value="Genomic_DNA"/>
</dbReference>
<evidence type="ECO:0000313" key="1">
    <source>
        <dbReference type="EMBL" id="CAJ1389109.1"/>
    </source>
</evidence>
<comment type="caution">
    <text evidence="1">The sequence shown here is derived from an EMBL/GenBank/DDBJ whole genome shotgun (WGS) entry which is preliminary data.</text>
</comment>
<protein>
    <submittedName>
        <fullName evidence="1">Uncharacterized protein</fullName>
    </submittedName>
</protein>
<name>A0AA36IKF8_9DINO</name>
<keyword evidence="2" id="KW-1185">Reference proteome</keyword>
<organism evidence="1 2">
    <name type="scientific">Effrenium voratum</name>
    <dbReference type="NCBI Taxonomy" id="2562239"/>
    <lineage>
        <taxon>Eukaryota</taxon>
        <taxon>Sar</taxon>
        <taxon>Alveolata</taxon>
        <taxon>Dinophyceae</taxon>
        <taxon>Suessiales</taxon>
        <taxon>Symbiodiniaceae</taxon>
        <taxon>Effrenium</taxon>
    </lineage>
</organism>
<feature type="non-terminal residue" evidence="1">
    <location>
        <position position="1"/>
    </location>
</feature>
<evidence type="ECO:0000313" key="2">
    <source>
        <dbReference type="Proteomes" id="UP001178507"/>
    </source>
</evidence>